<sequence>MTIDAKRILPIAGAALALAACTNTDGRVDLTQGDPTWGDANRATMAAQVVDPSPEYDTPIPPTSATNAVRAIDAYNAGTVEEVETISTTDAISSGGPN</sequence>
<dbReference type="AlphaFoldDB" id="A0A844XRM9"/>
<dbReference type="RefSeq" id="WP_160727805.1">
    <property type="nucleotide sequence ID" value="NZ_WTYC01000003.1"/>
</dbReference>
<evidence type="ECO:0000313" key="3">
    <source>
        <dbReference type="Proteomes" id="UP000448199"/>
    </source>
</evidence>
<dbReference type="EMBL" id="WTYC01000003">
    <property type="protein sequence ID" value="MXO48270.1"/>
    <property type="molecule type" value="Genomic_DNA"/>
</dbReference>
<name>A0A844XRM9_9SPHN</name>
<evidence type="ECO:0000256" key="1">
    <source>
        <dbReference type="SAM" id="SignalP"/>
    </source>
</evidence>
<dbReference type="PROSITE" id="PS51257">
    <property type="entry name" value="PROKAR_LIPOPROTEIN"/>
    <property type="match status" value="1"/>
</dbReference>
<accession>A0A844XRM9</accession>
<proteinExistence type="predicted"/>
<comment type="caution">
    <text evidence="2">The sequence shown here is derived from an EMBL/GenBank/DDBJ whole genome shotgun (WGS) entry which is preliminary data.</text>
</comment>
<reference evidence="2 3" key="1">
    <citation type="submission" date="2019-12" db="EMBL/GenBank/DDBJ databases">
        <title>Genomic-based taxomic classification of the family Erythrobacteraceae.</title>
        <authorList>
            <person name="Xu L."/>
        </authorList>
    </citation>
    <scope>NUCLEOTIDE SEQUENCE [LARGE SCALE GENOMIC DNA]</scope>
    <source>
        <strain evidence="2 3">DSM 17792</strain>
    </source>
</reference>
<dbReference type="OrthoDB" id="7409056at2"/>
<feature type="signal peptide" evidence="1">
    <location>
        <begin position="1"/>
        <end position="19"/>
    </location>
</feature>
<evidence type="ECO:0008006" key="4">
    <source>
        <dbReference type="Google" id="ProtNLM"/>
    </source>
</evidence>
<gene>
    <name evidence="2" type="ORF">GRI69_08380</name>
</gene>
<dbReference type="Proteomes" id="UP000448199">
    <property type="component" value="Unassembled WGS sequence"/>
</dbReference>
<organism evidence="2 3">
    <name type="scientific">Qipengyuania vulgaris</name>
    <dbReference type="NCBI Taxonomy" id="291985"/>
    <lineage>
        <taxon>Bacteria</taxon>
        <taxon>Pseudomonadati</taxon>
        <taxon>Pseudomonadota</taxon>
        <taxon>Alphaproteobacteria</taxon>
        <taxon>Sphingomonadales</taxon>
        <taxon>Erythrobacteraceae</taxon>
        <taxon>Qipengyuania</taxon>
    </lineage>
</organism>
<keyword evidence="1" id="KW-0732">Signal</keyword>
<evidence type="ECO:0000313" key="2">
    <source>
        <dbReference type="EMBL" id="MXO48270.1"/>
    </source>
</evidence>
<feature type="chain" id="PRO_5032774844" description="Pilus assembly protein CpaD" evidence="1">
    <location>
        <begin position="20"/>
        <end position="98"/>
    </location>
</feature>
<protein>
    <recommendedName>
        <fullName evidence="4">Pilus assembly protein CpaD</fullName>
    </recommendedName>
</protein>
<keyword evidence="3" id="KW-1185">Reference proteome</keyword>